<feature type="region of interest" description="Disordered" evidence="5">
    <location>
        <begin position="315"/>
        <end position="345"/>
    </location>
</feature>
<keyword evidence="2" id="KW-0805">Transcription regulation</keyword>
<dbReference type="InterPro" id="IPR000847">
    <property type="entry name" value="LysR_HTH_N"/>
</dbReference>
<dbReference type="InterPro" id="IPR058163">
    <property type="entry name" value="LysR-type_TF_proteobact-type"/>
</dbReference>
<dbReference type="PROSITE" id="PS50931">
    <property type="entry name" value="HTH_LYSR"/>
    <property type="match status" value="1"/>
</dbReference>
<evidence type="ECO:0000256" key="4">
    <source>
        <dbReference type="ARBA" id="ARBA00023163"/>
    </source>
</evidence>
<dbReference type="InterPro" id="IPR036388">
    <property type="entry name" value="WH-like_DNA-bd_sf"/>
</dbReference>
<gene>
    <name evidence="7" type="ORF">JY572_18445</name>
</gene>
<feature type="domain" description="HTH lysR-type" evidence="6">
    <location>
        <begin position="1"/>
        <end position="59"/>
    </location>
</feature>
<evidence type="ECO:0000256" key="3">
    <source>
        <dbReference type="ARBA" id="ARBA00023125"/>
    </source>
</evidence>
<dbReference type="Gene3D" id="3.40.190.290">
    <property type="match status" value="1"/>
</dbReference>
<dbReference type="EMBL" id="CP071091">
    <property type="protein sequence ID" value="QSQ17893.1"/>
    <property type="molecule type" value="Genomic_DNA"/>
</dbReference>
<evidence type="ECO:0000313" key="8">
    <source>
        <dbReference type="Proteomes" id="UP000663090"/>
    </source>
</evidence>
<protein>
    <submittedName>
        <fullName evidence="7">LysR family transcriptional regulator</fullName>
    </submittedName>
</protein>
<dbReference type="SUPFAM" id="SSF53850">
    <property type="entry name" value="Periplasmic binding protein-like II"/>
    <property type="match status" value="1"/>
</dbReference>
<organism evidence="7 8">
    <name type="scientific">Myxococcus landrumensis</name>
    <dbReference type="NCBI Taxonomy" id="2813577"/>
    <lineage>
        <taxon>Bacteria</taxon>
        <taxon>Pseudomonadati</taxon>
        <taxon>Myxococcota</taxon>
        <taxon>Myxococcia</taxon>
        <taxon>Myxococcales</taxon>
        <taxon>Cystobacterineae</taxon>
        <taxon>Myxococcaceae</taxon>
        <taxon>Myxococcus</taxon>
    </lineage>
</organism>
<evidence type="ECO:0000256" key="2">
    <source>
        <dbReference type="ARBA" id="ARBA00023015"/>
    </source>
</evidence>
<dbReference type="Pfam" id="PF03466">
    <property type="entry name" value="LysR_substrate"/>
    <property type="match status" value="1"/>
</dbReference>
<evidence type="ECO:0000256" key="1">
    <source>
        <dbReference type="ARBA" id="ARBA00009437"/>
    </source>
</evidence>
<accession>A0ABX7NHP0</accession>
<dbReference type="PRINTS" id="PR00039">
    <property type="entry name" value="HTHLYSR"/>
</dbReference>
<comment type="similarity">
    <text evidence="1">Belongs to the LysR transcriptional regulatory family.</text>
</comment>
<dbReference type="Gene3D" id="1.10.10.10">
    <property type="entry name" value="Winged helix-like DNA-binding domain superfamily/Winged helix DNA-binding domain"/>
    <property type="match status" value="1"/>
</dbReference>
<evidence type="ECO:0000256" key="5">
    <source>
        <dbReference type="SAM" id="MobiDB-lite"/>
    </source>
</evidence>
<dbReference type="PANTHER" id="PTHR30537:SF72">
    <property type="entry name" value="LYSR FAMILY TRANSCRIPTIONAL REGULATOR"/>
    <property type="match status" value="1"/>
</dbReference>
<evidence type="ECO:0000259" key="6">
    <source>
        <dbReference type="PROSITE" id="PS50931"/>
    </source>
</evidence>
<sequence>MENLITLESFVRSAQVLSFSAAARGLGLTPAAVSQSVARLEARLGVRLFQRSTRGLTLTEPGERFLREVSGGLDTLQTAIANVSLAAEQPAGLLKVSMAPAFGHGYLVPMLKDFLGRYPAIVPDWHFDTRPVDLIAEGFDAAIGGGFDLPSGLAARELARAHIIAVAAPSYLERINPPKDPTDLQRHEGLLLRSPLTGRIRSWPLRNRAGDQVAVEMRPRMILNDPTALTHCALMGLGITFVAVMDVLPHLREGTLVRLLPDWYADIGPISLYYAGHRQLPAKTRVFVDYVVAEFKRQSLAALFDASGAMEANARKGVLGHPKTTQAGSLKAGPKSRGTGMLTPR</sequence>
<dbReference type="RefSeq" id="WP_206719512.1">
    <property type="nucleotide sequence ID" value="NZ_CP071091.1"/>
</dbReference>
<dbReference type="InterPro" id="IPR036390">
    <property type="entry name" value="WH_DNA-bd_sf"/>
</dbReference>
<evidence type="ECO:0000313" key="7">
    <source>
        <dbReference type="EMBL" id="QSQ17893.1"/>
    </source>
</evidence>
<proteinExistence type="inferred from homology"/>
<dbReference type="Proteomes" id="UP000663090">
    <property type="component" value="Chromosome"/>
</dbReference>
<keyword evidence="3" id="KW-0238">DNA-binding</keyword>
<dbReference type="CDD" id="cd08422">
    <property type="entry name" value="PBP2_CrgA_like"/>
    <property type="match status" value="1"/>
</dbReference>
<name>A0ABX7NHP0_9BACT</name>
<dbReference type="SUPFAM" id="SSF46785">
    <property type="entry name" value="Winged helix' DNA-binding domain"/>
    <property type="match status" value="1"/>
</dbReference>
<dbReference type="Pfam" id="PF00126">
    <property type="entry name" value="HTH_1"/>
    <property type="match status" value="1"/>
</dbReference>
<keyword evidence="4" id="KW-0804">Transcription</keyword>
<dbReference type="InterPro" id="IPR005119">
    <property type="entry name" value="LysR_subst-bd"/>
</dbReference>
<reference evidence="7 8" key="1">
    <citation type="submission" date="2021-02" db="EMBL/GenBank/DDBJ databases">
        <title>De Novo genome assembly of isolated myxobacteria.</title>
        <authorList>
            <person name="Stevens D.C."/>
        </authorList>
    </citation>
    <scope>NUCLEOTIDE SEQUENCE [LARGE SCALE GENOMIC DNA]</scope>
    <source>
        <strain evidence="7 8">SCHIC003</strain>
    </source>
</reference>
<dbReference type="PANTHER" id="PTHR30537">
    <property type="entry name" value="HTH-TYPE TRANSCRIPTIONAL REGULATOR"/>
    <property type="match status" value="1"/>
</dbReference>
<keyword evidence="8" id="KW-1185">Reference proteome</keyword>